<dbReference type="Gene3D" id="2.160.20.10">
    <property type="entry name" value="Single-stranded right-handed beta-helix, Pectin lyase-like"/>
    <property type="match status" value="1"/>
</dbReference>
<dbReference type="OrthoDB" id="1352671at2"/>
<sequence length="333" mass="36234">MKKPKTLLKLILLCSIFSACTQTDDATGIENETYDITNAPEGAVSQKSDTIAARGITRYLHAQDGPDETAELQSLIDQSSSGDIIFIHAGNHYFSGTVHINKSGLTIRGANNGTDPTNYLRKTGQGVSLLDVDPGVLNTLIDWIYIDGGNLPEPNMRVFGNQTGIYNSHFRNSDHSGILIHEAHMLHIEGVKAYYNGVVGISQWASSDNTIKNCQTFENGGEGITIDGGSHNCIVENVWIYRNNNQHRGVGGIGIDQANGANIRNCTIDQTFGHAIRFQNNLNQPNDGCQIYDNTITSSQGCAISINKPHLVTNFGQWNNTMTGNTGTVCYEN</sequence>
<name>A0A3N0F521_SINP1</name>
<feature type="domain" description="Right handed beta helix" evidence="2">
    <location>
        <begin position="160"/>
        <end position="244"/>
    </location>
</feature>
<dbReference type="EMBL" id="RJTM01000002">
    <property type="protein sequence ID" value="RNL95161.1"/>
    <property type="molecule type" value="Genomic_DNA"/>
</dbReference>
<dbReference type="Proteomes" id="UP000267469">
    <property type="component" value="Unassembled WGS sequence"/>
</dbReference>
<protein>
    <submittedName>
        <fullName evidence="3">Right-handed parallel beta-helix repeat-containing protein</fullName>
    </submittedName>
</protein>
<dbReference type="Pfam" id="PF13229">
    <property type="entry name" value="Beta_helix"/>
    <property type="match status" value="1"/>
</dbReference>
<keyword evidence="4" id="KW-1185">Reference proteome</keyword>
<dbReference type="InterPro" id="IPR012334">
    <property type="entry name" value="Pectin_lyas_fold"/>
</dbReference>
<dbReference type="InterPro" id="IPR011050">
    <property type="entry name" value="Pectin_lyase_fold/virulence"/>
</dbReference>
<feature type="chain" id="PRO_5018052809" evidence="1">
    <location>
        <begin position="22"/>
        <end position="333"/>
    </location>
</feature>
<dbReference type="AlphaFoldDB" id="A0A3N0F521"/>
<accession>A0A3N0F521</accession>
<dbReference type="SUPFAM" id="SSF51126">
    <property type="entry name" value="Pectin lyase-like"/>
    <property type="match status" value="1"/>
</dbReference>
<evidence type="ECO:0000259" key="2">
    <source>
        <dbReference type="Pfam" id="PF13229"/>
    </source>
</evidence>
<dbReference type="InterPro" id="IPR006626">
    <property type="entry name" value="PbH1"/>
</dbReference>
<dbReference type="PROSITE" id="PS51257">
    <property type="entry name" value="PROKAR_LIPOPROTEIN"/>
    <property type="match status" value="1"/>
</dbReference>
<comment type="caution">
    <text evidence="3">The sequence shown here is derived from an EMBL/GenBank/DDBJ whole genome shotgun (WGS) entry which is preliminary data.</text>
</comment>
<feature type="signal peptide" evidence="1">
    <location>
        <begin position="1"/>
        <end position="21"/>
    </location>
</feature>
<dbReference type="RefSeq" id="WP_123214072.1">
    <property type="nucleotide sequence ID" value="NZ_RJTM01000002.1"/>
</dbReference>
<proteinExistence type="predicted"/>
<dbReference type="SMART" id="SM00710">
    <property type="entry name" value="PbH1"/>
    <property type="match status" value="5"/>
</dbReference>
<organism evidence="3 4">
    <name type="scientific">Sinomicrobium pectinilyticum</name>
    <dbReference type="NCBI Taxonomy" id="1084421"/>
    <lineage>
        <taxon>Bacteria</taxon>
        <taxon>Pseudomonadati</taxon>
        <taxon>Bacteroidota</taxon>
        <taxon>Flavobacteriia</taxon>
        <taxon>Flavobacteriales</taxon>
        <taxon>Flavobacteriaceae</taxon>
        <taxon>Sinomicrobium</taxon>
    </lineage>
</organism>
<evidence type="ECO:0000256" key="1">
    <source>
        <dbReference type="SAM" id="SignalP"/>
    </source>
</evidence>
<dbReference type="InterPro" id="IPR039448">
    <property type="entry name" value="Beta_helix"/>
</dbReference>
<keyword evidence="1" id="KW-0732">Signal</keyword>
<evidence type="ECO:0000313" key="3">
    <source>
        <dbReference type="EMBL" id="RNL95161.1"/>
    </source>
</evidence>
<evidence type="ECO:0000313" key="4">
    <source>
        <dbReference type="Proteomes" id="UP000267469"/>
    </source>
</evidence>
<gene>
    <name evidence="3" type="ORF">ED312_00750</name>
</gene>
<reference evidence="3 4" key="1">
    <citation type="submission" date="2018-10" db="EMBL/GenBank/DDBJ databases">
        <title>Sinomicrobium pectinilyticum sp. nov., a pectinase-producing bacterium isolated from alkaline and saline soil, and emended description of the genus Sinomicrobium.</title>
        <authorList>
            <person name="Cheng B."/>
            <person name="Li C."/>
            <person name="Lai Q."/>
            <person name="Du M."/>
            <person name="Shao Z."/>
            <person name="Xu P."/>
            <person name="Yang C."/>
        </authorList>
    </citation>
    <scope>NUCLEOTIDE SEQUENCE [LARGE SCALE GENOMIC DNA]</scope>
    <source>
        <strain evidence="3 4">5DNS001</strain>
    </source>
</reference>